<dbReference type="Pfam" id="PF01202">
    <property type="entry name" value="SKI"/>
    <property type="match status" value="1"/>
</dbReference>
<dbReference type="SUPFAM" id="SSF51735">
    <property type="entry name" value="NAD(P)-binding Rossmann-fold domains"/>
    <property type="match status" value="1"/>
</dbReference>
<gene>
    <name evidence="11" type="ORF">B0H66DRAFT_186880</name>
</gene>
<feature type="region of interest" description="Disordered" evidence="7">
    <location>
        <begin position="1"/>
        <end position="70"/>
    </location>
</feature>
<dbReference type="GO" id="GO:0003855">
    <property type="term" value="F:3-dehydroquinate dehydratase activity"/>
    <property type="evidence" value="ECO:0007669"/>
    <property type="project" value="InterPro"/>
</dbReference>
<dbReference type="GO" id="GO:0009423">
    <property type="term" value="P:chorismate biosynthetic process"/>
    <property type="evidence" value="ECO:0007669"/>
    <property type="project" value="TreeGrafter"/>
</dbReference>
<name>A0AAE0IBH5_9PEZI</name>
<dbReference type="AlphaFoldDB" id="A0AAE0IBH5"/>
<keyword evidence="6" id="KW-0804">Transcription</keyword>
<comment type="similarity">
    <text evidence="1">In the 2nd section; belongs to the type-I 3-dehydroquinase family.</text>
</comment>
<keyword evidence="4" id="KW-0672">Quinate metabolism</keyword>
<protein>
    <submittedName>
        <fullName evidence="11">Type I 3-dehydroquinase-domain-containing protein</fullName>
    </submittedName>
</protein>
<dbReference type="Pfam" id="PF01488">
    <property type="entry name" value="Shikimate_DH"/>
    <property type="match status" value="1"/>
</dbReference>
<evidence type="ECO:0000256" key="5">
    <source>
        <dbReference type="ARBA" id="ARBA00023015"/>
    </source>
</evidence>
<dbReference type="GO" id="GO:0003866">
    <property type="term" value="F:3-phosphoshikimate 1-carboxyvinyltransferase activity"/>
    <property type="evidence" value="ECO:0007669"/>
    <property type="project" value="TreeGrafter"/>
</dbReference>
<dbReference type="Pfam" id="PF01487">
    <property type="entry name" value="DHquinase_I"/>
    <property type="match status" value="1"/>
</dbReference>
<evidence type="ECO:0000259" key="10">
    <source>
        <dbReference type="Pfam" id="PF18317"/>
    </source>
</evidence>
<comment type="caution">
    <text evidence="11">The sequence shown here is derived from an EMBL/GenBank/DDBJ whole genome shotgun (WGS) entry which is preliminary data.</text>
</comment>
<evidence type="ECO:0000256" key="7">
    <source>
        <dbReference type="SAM" id="MobiDB-lite"/>
    </source>
</evidence>
<dbReference type="Pfam" id="PF18317">
    <property type="entry name" value="SDH_C"/>
    <property type="match status" value="1"/>
</dbReference>
<dbReference type="Gene3D" id="3.40.50.720">
    <property type="entry name" value="NAD(P)-binding Rossmann-like Domain"/>
    <property type="match status" value="1"/>
</dbReference>
<dbReference type="InterPro" id="IPR013785">
    <property type="entry name" value="Aldolase_TIM"/>
</dbReference>
<dbReference type="InterPro" id="IPR001381">
    <property type="entry name" value="DHquinase_I"/>
</dbReference>
<dbReference type="InterPro" id="IPR031322">
    <property type="entry name" value="Shikimate/glucono_kinase"/>
</dbReference>
<reference evidence="11" key="2">
    <citation type="submission" date="2023-06" db="EMBL/GenBank/DDBJ databases">
        <authorList>
            <consortium name="Lawrence Berkeley National Laboratory"/>
            <person name="Haridas S."/>
            <person name="Hensen N."/>
            <person name="Bonometti L."/>
            <person name="Westerberg I."/>
            <person name="Brannstrom I.O."/>
            <person name="Guillou S."/>
            <person name="Cros-Aarteil S."/>
            <person name="Calhoun S."/>
            <person name="Kuo A."/>
            <person name="Mondo S."/>
            <person name="Pangilinan J."/>
            <person name="Riley R."/>
            <person name="Labutti K."/>
            <person name="Andreopoulos B."/>
            <person name="Lipzen A."/>
            <person name="Chen C."/>
            <person name="Yanf M."/>
            <person name="Daum C."/>
            <person name="Ng V."/>
            <person name="Clum A."/>
            <person name="Steindorff A."/>
            <person name="Ohm R."/>
            <person name="Martin F."/>
            <person name="Silar P."/>
            <person name="Natvig D."/>
            <person name="Lalanne C."/>
            <person name="Gautier V."/>
            <person name="Ament-Velasquez S.L."/>
            <person name="Kruys A."/>
            <person name="Hutchinson M.I."/>
            <person name="Powell A.J."/>
            <person name="Barry K."/>
            <person name="Miller A.N."/>
            <person name="Grigoriev I.V."/>
            <person name="Debuchy R."/>
            <person name="Gladieux P."/>
            <person name="Thoren M.H."/>
            <person name="Johannesson H."/>
        </authorList>
    </citation>
    <scope>NUCLEOTIDE SEQUENCE</scope>
    <source>
        <strain evidence="11">CBS 118394</strain>
    </source>
</reference>
<dbReference type="Gene3D" id="3.20.20.70">
    <property type="entry name" value="Aldolase class I"/>
    <property type="match status" value="1"/>
</dbReference>
<evidence type="ECO:0000313" key="11">
    <source>
        <dbReference type="EMBL" id="KAK3322045.1"/>
    </source>
</evidence>
<feature type="domain" description="Shikimate dehydrogenase substrate binding N-terminal" evidence="9">
    <location>
        <begin position="558"/>
        <end position="638"/>
    </location>
</feature>
<dbReference type="Gene3D" id="3.40.50.300">
    <property type="entry name" value="P-loop containing nucleotide triphosphate hydrolases"/>
    <property type="match status" value="1"/>
</dbReference>
<dbReference type="InterPro" id="IPR013708">
    <property type="entry name" value="Shikimate_DH-bd_N"/>
</dbReference>
<feature type="domain" description="Quinate/shikimate 5-dehydrogenase/glutamyl-tRNA reductase" evidence="8">
    <location>
        <begin position="700"/>
        <end position="742"/>
    </location>
</feature>
<sequence>MGSPIAAGIKRSFSAMAKPGNRQPESQPVSKLRTPGIRYSEPGTPQRYGLPPSLSAVSSGRASRSVSSSPPCSVVTVVPTSYVVDASIVVTGIRGAGKSTLAVIASTAMNRKIVELDKAFHDVIGVSGPAYKKTWGSFEHQERQVSVMRDVLEEHSRNAIIVCSWMERRIQSMLEEFGKTHPTIYVLRDPKAIEEHLKVYDISTVRDLLDASGTVSRQCTRFEFYNVSEEAARPELSSQAAESDHHWHPAPYLTLKRAERHFLKFLSLILPKGAIPFIESAFPLACVPTEGRQFTYAVSLPLSTLLARDVDVQEIETGADAVEIVVDDLSVLTVGRSSSLTRLFHHRASEISRIMGQIRRNTVIPIILHVEFPEAFLANESYQALYLSYVYHGLRLAPEYITVDLRLDVDLLTHIIGLKGPSKVIGNVQLHQPDLPSWSHASWCSYYRKAQDANCDLVRFTKRASSISDNFEVRQVRTATELLTGPRLPLIAYNTGRLGRTSACFNEVLTSVMPQDVAVELADTGTAQVNDTRPSITALQATQALYSAFVYDSMKLYVFGANVGYSLSPAMHNAALRACGIPHHYQPHSTNNIRSLQELVNDPRFAGASVGLPFKVEVINLAHSMSRHARAIGAVNTLIPVRTLNSDGSIPDDGLFFAGMNHAGPVRALYGENTDWIGIRACLRRGLSPANAVRSTSCGLVVGAGGMARAAVYAMLQLGVKQILVFNRTLANAENLVSHFQTLLSRNNLPLFSTGPGSHNHTRFHILRSRDDQWPKDFTLPTMIVSCIPTHSIDDSPAPEFTVPMHWLDSPTGGVVLELAYKTLNSPLLEQIRQEAHRGWVTMDGLDLLPEQGFAQFELFTGRRAPRRLMRREVFRSYPDDHRRTNFAQLEPRLNKIPAQEP</sequence>
<evidence type="ECO:0000256" key="3">
    <source>
        <dbReference type="ARBA" id="ARBA00022491"/>
    </source>
</evidence>
<dbReference type="PANTHER" id="PTHR21090">
    <property type="entry name" value="AROM/DEHYDROQUINATE SYNTHASE"/>
    <property type="match status" value="1"/>
</dbReference>
<dbReference type="SUPFAM" id="SSF51569">
    <property type="entry name" value="Aldolase"/>
    <property type="match status" value="1"/>
</dbReference>
<comment type="similarity">
    <text evidence="2">In the N-terminal section; belongs to the shikimate kinase family.</text>
</comment>
<dbReference type="PANTHER" id="PTHR21090:SF27">
    <property type="entry name" value="QUINATE REPRESSOR PROTEIN"/>
    <property type="match status" value="1"/>
</dbReference>
<dbReference type="InterPro" id="IPR006151">
    <property type="entry name" value="Shikm_DH/Glu-tRNA_Rdtase"/>
</dbReference>
<dbReference type="CDD" id="cd01065">
    <property type="entry name" value="NAD_bind_Shikimate_DH"/>
    <property type="match status" value="1"/>
</dbReference>
<dbReference type="Pfam" id="PF08501">
    <property type="entry name" value="Shikimate_dh_N"/>
    <property type="match status" value="1"/>
</dbReference>
<dbReference type="SUPFAM" id="SSF52540">
    <property type="entry name" value="P-loop containing nucleoside triphosphate hydrolases"/>
    <property type="match status" value="1"/>
</dbReference>
<feature type="domain" description="SDH C-terminal" evidence="10">
    <location>
        <begin position="845"/>
        <end position="874"/>
    </location>
</feature>
<evidence type="ECO:0000259" key="8">
    <source>
        <dbReference type="Pfam" id="PF01488"/>
    </source>
</evidence>
<dbReference type="FunFam" id="3.40.50.10860:FF:000019">
    <property type="entry name" value="Quinate pathway repressor protein QutR"/>
    <property type="match status" value="1"/>
</dbReference>
<dbReference type="InterPro" id="IPR046346">
    <property type="entry name" value="Aminoacid_DH-like_N_sf"/>
</dbReference>
<reference evidence="11" key="1">
    <citation type="journal article" date="2023" name="Mol. Phylogenet. Evol.">
        <title>Genome-scale phylogeny and comparative genomics of the fungal order Sordariales.</title>
        <authorList>
            <person name="Hensen N."/>
            <person name="Bonometti L."/>
            <person name="Westerberg I."/>
            <person name="Brannstrom I.O."/>
            <person name="Guillou S."/>
            <person name="Cros-Aarteil S."/>
            <person name="Calhoun S."/>
            <person name="Haridas S."/>
            <person name="Kuo A."/>
            <person name="Mondo S."/>
            <person name="Pangilinan J."/>
            <person name="Riley R."/>
            <person name="LaButti K."/>
            <person name="Andreopoulos B."/>
            <person name="Lipzen A."/>
            <person name="Chen C."/>
            <person name="Yan M."/>
            <person name="Daum C."/>
            <person name="Ng V."/>
            <person name="Clum A."/>
            <person name="Steindorff A."/>
            <person name="Ohm R.A."/>
            <person name="Martin F."/>
            <person name="Silar P."/>
            <person name="Natvig D.O."/>
            <person name="Lalanne C."/>
            <person name="Gautier V."/>
            <person name="Ament-Velasquez S.L."/>
            <person name="Kruys A."/>
            <person name="Hutchinson M.I."/>
            <person name="Powell A.J."/>
            <person name="Barry K."/>
            <person name="Miller A.N."/>
            <person name="Grigoriev I.V."/>
            <person name="Debuchy R."/>
            <person name="Gladieux P."/>
            <person name="Hiltunen Thoren M."/>
            <person name="Johannesson H."/>
        </authorList>
    </citation>
    <scope>NUCLEOTIDE SEQUENCE</scope>
    <source>
        <strain evidence="11">CBS 118394</strain>
    </source>
</reference>
<dbReference type="InterPro" id="IPR041121">
    <property type="entry name" value="SDH_C"/>
</dbReference>
<evidence type="ECO:0000256" key="6">
    <source>
        <dbReference type="ARBA" id="ARBA00023163"/>
    </source>
</evidence>
<evidence type="ECO:0000256" key="4">
    <source>
        <dbReference type="ARBA" id="ARBA00022911"/>
    </source>
</evidence>
<dbReference type="GO" id="GO:0004764">
    <property type="term" value="F:shikimate 3-dehydrogenase (NADP+) activity"/>
    <property type="evidence" value="ECO:0007669"/>
    <property type="project" value="InterPro"/>
</dbReference>
<keyword evidence="3" id="KW-0678">Repressor</keyword>
<evidence type="ECO:0000313" key="12">
    <source>
        <dbReference type="Proteomes" id="UP001283341"/>
    </source>
</evidence>
<dbReference type="InterPro" id="IPR027417">
    <property type="entry name" value="P-loop_NTPase"/>
</dbReference>
<evidence type="ECO:0000259" key="9">
    <source>
        <dbReference type="Pfam" id="PF08501"/>
    </source>
</evidence>
<proteinExistence type="inferred from homology"/>
<dbReference type="Gene3D" id="3.40.50.10860">
    <property type="entry name" value="Leucine Dehydrogenase, chain A, domain 1"/>
    <property type="match status" value="1"/>
</dbReference>
<keyword evidence="12" id="KW-1185">Reference proteome</keyword>
<feature type="compositionally biased region" description="Low complexity" evidence="7">
    <location>
        <begin position="52"/>
        <end position="70"/>
    </location>
</feature>
<keyword evidence="5" id="KW-0805">Transcription regulation</keyword>
<organism evidence="11 12">
    <name type="scientific">Apodospora peruviana</name>
    <dbReference type="NCBI Taxonomy" id="516989"/>
    <lineage>
        <taxon>Eukaryota</taxon>
        <taxon>Fungi</taxon>
        <taxon>Dikarya</taxon>
        <taxon>Ascomycota</taxon>
        <taxon>Pezizomycotina</taxon>
        <taxon>Sordariomycetes</taxon>
        <taxon>Sordariomycetidae</taxon>
        <taxon>Sordariales</taxon>
        <taxon>Lasiosphaeriaceae</taxon>
        <taxon>Apodospora</taxon>
    </lineage>
</organism>
<dbReference type="CDD" id="cd00502">
    <property type="entry name" value="DHQase_I"/>
    <property type="match status" value="1"/>
</dbReference>
<accession>A0AAE0IBH5</accession>
<dbReference type="Proteomes" id="UP001283341">
    <property type="component" value="Unassembled WGS sequence"/>
</dbReference>
<dbReference type="EMBL" id="JAUEDM010000003">
    <property type="protein sequence ID" value="KAK3322045.1"/>
    <property type="molecule type" value="Genomic_DNA"/>
</dbReference>
<evidence type="ECO:0000256" key="2">
    <source>
        <dbReference type="ARBA" id="ARBA00009349"/>
    </source>
</evidence>
<dbReference type="SUPFAM" id="SSF53223">
    <property type="entry name" value="Aminoacid dehydrogenase-like, N-terminal domain"/>
    <property type="match status" value="1"/>
</dbReference>
<dbReference type="InterPro" id="IPR036291">
    <property type="entry name" value="NAD(P)-bd_dom_sf"/>
</dbReference>
<evidence type="ECO:0000256" key="1">
    <source>
        <dbReference type="ARBA" id="ARBA00006477"/>
    </source>
</evidence>
<dbReference type="FunFam" id="3.40.50.720:FF:000386">
    <property type="entry name" value="Quinate repressor protein"/>
    <property type="match status" value="1"/>
</dbReference>